<dbReference type="AlphaFoldDB" id="F8X4K3"/>
<proteinExistence type="predicted"/>
<comment type="caution">
    <text evidence="2">The sequence shown here is derived from an EMBL/GenBank/DDBJ whole genome shotgun (WGS) entry which is preliminary data.</text>
</comment>
<dbReference type="EMBL" id="ADLW01000019">
    <property type="protein sequence ID" value="EGK05009.1"/>
    <property type="molecule type" value="Genomic_DNA"/>
</dbReference>
<feature type="signal peptide" evidence="1">
    <location>
        <begin position="1"/>
        <end position="21"/>
    </location>
</feature>
<keyword evidence="3" id="KW-1185">Reference proteome</keyword>
<evidence type="ECO:0008006" key="4">
    <source>
        <dbReference type="Google" id="ProtNLM"/>
    </source>
</evidence>
<feature type="chain" id="PRO_5003379935" description="Lipoprotein" evidence="1">
    <location>
        <begin position="22"/>
        <end position="246"/>
    </location>
</feature>
<gene>
    <name evidence="2" type="ORF">HMPREF9456_03162</name>
</gene>
<dbReference type="HOGENOM" id="CLU_1127683_0_0_10"/>
<dbReference type="Proteomes" id="UP000006420">
    <property type="component" value="Unassembled WGS sequence"/>
</dbReference>
<dbReference type="STRING" id="742767.HMPREF9456_03162"/>
<accession>F8X4K3</accession>
<name>F8X4K3_9BACT</name>
<protein>
    <recommendedName>
        <fullName evidence="4">Lipoprotein</fullName>
    </recommendedName>
</protein>
<keyword evidence="1" id="KW-0732">Signal</keyword>
<evidence type="ECO:0000256" key="1">
    <source>
        <dbReference type="SAM" id="SignalP"/>
    </source>
</evidence>
<evidence type="ECO:0000313" key="3">
    <source>
        <dbReference type="Proteomes" id="UP000006420"/>
    </source>
</evidence>
<evidence type="ECO:0000313" key="2">
    <source>
        <dbReference type="EMBL" id="EGK05009.1"/>
    </source>
</evidence>
<organism evidence="2 3">
    <name type="scientific">Dysgonomonas mossii DSM 22836</name>
    <dbReference type="NCBI Taxonomy" id="742767"/>
    <lineage>
        <taxon>Bacteria</taxon>
        <taxon>Pseudomonadati</taxon>
        <taxon>Bacteroidota</taxon>
        <taxon>Bacteroidia</taxon>
        <taxon>Bacteroidales</taxon>
        <taxon>Dysgonomonadaceae</taxon>
        <taxon>Dysgonomonas</taxon>
    </lineage>
</organism>
<reference evidence="2 3" key="1">
    <citation type="submission" date="2011-04" db="EMBL/GenBank/DDBJ databases">
        <title>The Genome Sequence of Dysgonomonas mossii DSM 22836.</title>
        <authorList>
            <consortium name="The Broad Institute Genome Sequencing Platform"/>
            <person name="Earl A."/>
            <person name="Ward D."/>
            <person name="Feldgarden M."/>
            <person name="Gevers D."/>
            <person name="Pudlo N."/>
            <person name="Martens E."/>
            <person name="Allen-Vercoe E."/>
            <person name="Young S.K."/>
            <person name="Zeng Q."/>
            <person name="Gargeya S."/>
            <person name="Fitzgerald M."/>
            <person name="Haas B."/>
            <person name="Abouelleil A."/>
            <person name="Alvarado L."/>
            <person name="Arachchi H.M."/>
            <person name="Berlin A."/>
            <person name="Brown A."/>
            <person name="Chapman S.B."/>
            <person name="Chen Z."/>
            <person name="Dunbar C."/>
            <person name="Freedman E."/>
            <person name="Gearin G."/>
            <person name="Gellesch M."/>
            <person name="Goldberg J."/>
            <person name="Griggs A."/>
            <person name="Gujja S."/>
            <person name="Heiman D."/>
            <person name="Howarth C."/>
            <person name="Larson L."/>
            <person name="Lui A."/>
            <person name="MacDonald P.J.P."/>
            <person name="Mehta T."/>
            <person name="Montmayeur A."/>
            <person name="Murphy C."/>
            <person name="Neiman D."/>
            <person name="Pearson M."/>
            <person name="Priest M."/>
            <person name="Roberts A."/>
            <person name="Saif S."/>
            <person name="Shea T."/>
            <person name="Shenoy N."/>
            <person name="Sisk P."/>
            <person name="Stolte C."/>
            <person name="Sykes S."/>
            <person name="Yandava C."/>
            <person name="Wortman J."/>
            <person name="Nusbaum C."/>
            <person name="Birren B."/>
        </authorList>
    </citation>
    <scope>NUCLEOTIDE SEQUENCE [LARGE SCALE GENOMIC DNA]</scope>
    <source>
        <strain evidence="2 3">DSM 22836</strain>
    </source>
</reference>
<sequence>MTMKSKLLLGLLLILCLNCLSQDITKIEVLSVPMDTEMPYSVDCMNYDFTFQNVIDKKTIVGSNAIRRITSVLKNLPVAENGKYPSPDTRMKLRLFSNGKVISEACIGKFTILKEDGIYFYSNDMLNLLNDLLSYKEQKSESEQSEPKIEFNTVKQYKGFLGAAMGTISFDNGNNFLYEIDGSILKEKLLGTFTIQDNIIDCTVSKSYNNVFEKGDTLKFMIKSDTLFQYNSEQEPDKKRPLLRIK</sequence>